<comment type="caution">
    <text evidence="1">The sequence shown here is derived from an EMBL/GenBank/DDBJ whole genome shotgun (WGS) entry which is preliminary data.</text>
</comment>
<dbReference type="Proteomes" id="UP000811246">
    <property type="component" value="Chromosome 1"/>
</dbReference>
<sequence>MEMFCEALEFCALSGIYTKGPKFTWTNNRRDRGFTREKLDRAIANMEWHQSFSNSLCTVLPAVRSDHNPLFIVAIIKDSRKKGYGVLEEDSIYVTECKCN</sequence>
<name>A0A922K650_CARIL</name>
<gene>
    <name evidence="1" type="ORF">I3842_01G071200</name>
</gene>
<dbReference type="AlphaFoldDB" id="A0A922K650"/>
<organism evidence="1 2">
    <name type="scientific">Carya illinoinensis</name>
    <name type="common">Pecan</name>
    <dbReference type="NCBI Taxonomy" id="32201"/>
    <lineage>
        <taxon>Eukaryota</taxon>
        <taxon>Viridiplantae</taxon>
        <taxon>Streptophyta</taxon>
        <taxon>Embryophyta</taxon>
        <taxon>Tracheophyta</taxon>
        <taxon>Spermatophyta</taxon>
        <taxon>Magnoliopsida</taxon>
        <taxon>eudicotyledons</taxon>
        <taxon>Gunneridae</taxon>
        <taxon>Pentapetalae</taxon>
        <taxon>rosids</taxon>
        <taxon>fabids</taxon>
        <taxon>Fagales</taxon>
        <taxon>Juglandaceae</taxon>
        <taxon>Carya</taxon>
    </lineage>
</organism>
<evidence type="ECO:0000313" key="1">
    <source>
        <dbReference type="EMBL" id="KAG6730254.1"/>
    </source>
</evidence>
<reference evidence="1" key="1">
    <citation type="submission" date="2021-01" db="EMBL/GenBank/DDBJ databases">
        <authorList>
            <person name="Lovell J.T."/>
            <person name="Bentley N."/>
            <person name="Bhattarai G."/>
            <person name="Jenkins J.W."/>
            <person name="Sreedasyam A."/>
            <person name="Alarcon Y."/>
            <person name="Bock C."/>
            <person name="Boston L."/>
            <person name="Carlson J."/>
            <person name="Cervantes K."/>
            <person name="Clermont K."/>
            <person name="Krom N."/>
            <person name="Kubenka K."/>
            <person name="Mamidi S."/>
            <person name="Mattison C."/>
            <person name="Monteros M."/>
            <person name="Pisani C."/>
            <person name="Plott C."/>
            <person name="Rajasekar S."/>
            <person name="Rhein H.S."/>
            <person name="Rohla C."/>
            <person name="Song M."/>
            <person name="Hilaire R.S."/>
            <person name="Shu S."/>
            <person name="Wells L."/>
            <person name="Wang X."/>
            <person name="Webber J."/>
            <person name="Heerema R.J."/>
            <person name="Klein P."/>
            <person name="Conner P."/>
            <person name="Grauke L."/>
            <person name="Grimwood J."/>
            <person name="Schmutz J."/>
            <person name="Randall J.J."/>
        </authorList>
    </citation>
    <scope>NUCLEOTIDE SEQUENCE</scope>
    <source>
        <tissue evidence="1">Leaf</tissue>
    </source>
</reference>
<evidence type="ECO:0000313" key="2">
    <source>
        <dbReference type="Proteomes" id="UP000811246"/>
    </source>
</evidence>
<proteinExistence type="predicted"/>
<protein>
    <submittedName>
        <fullName evidence="1">Uncharacterized protein</fullName>
    </submittedName>
</protein>
<accession>A0A922K650</accession>
<dbReference type="PANTHER" id="PTHR33710:SF77">
    <property type="entry name" value="DNASE I-LIKE SUPERFAMILY PROTEIN"/>
    <property type="match status" value="1"/>
</dbReference>
<dbReference type="PANTHER" id="PTHR33710">
    <property type="entry name" value="BNAC02G09200D PROTEIN"/>
    <property type="match status" value="1"/>
</dbReference>
<dbReference type="EMBL" id="CM031825">
    <property type="protein sequence ID" value="KAG6730254.1"/>
    <property type="molecule type" value="Genomic_DNA"/>
</dbReference>